<dbReference type="Gene3D" id="3.10.180.10">
    <property type="entry name" value="2,3-Dihydroxybiphenyl 1,2-Dioxygenase, domain 1"/>
    <property type="match status" value="2"/>
</dbReference>
<feature type="domain" description="VOC" evidence="1">
    <location>
        <begin position="10"/>
        <end position="123"/>
    </location>
</feature>
<protein>
    <submittedName>
        <fullName evidence="2">Hydroxylase</fullName>
    </submittedName>
</protein>
<dbReference type="PANTHER" id="PTHR33993:SF10">
    <property type="entry name" value="CONSERVED PROTEIN"/>
    <property type="match status" value="1"/>
</dbReference>
<dbReference type="Proteomes" id="UP000600946">
    <property type="component" value="Unassembled WGS sequence"/>
</dbReference>
<dbReference type="InterPro" id="IPR041581">
    <property type="entry name" value="Glyoxalase_6"/>
</dbReference>
<dbReference type="SUPFAM" id="SSF54593">
    <property type="entry name" value="Glyoxalase/Bleomycin resistance protein/Dihydroxybiphenyl dioxygenase"/>
    <property type="match status" value="2"/>
</dbReference>
<evidence type="ECO:0000313" key="2">
    <source>
        <dbReference type="EMBL" id="GGY59016.1"/>
    </source>
</evidence>
<name>A0ABQ3ANR3_9ACTN</name>
<feature type="domain" description="VOC" evidence="1">
    <location>
        <begin position="137"/>
        <end position="255"/>
    </location>
</feature>
<dbReference type="InterPro" id="IPR037523">
    <property type="entry name" value="VOC_core"/>
</dbReference>
<dbReference type="InterPro" id="IPR029068">
    <property type="entry name" value="Glyas_Bleomycin-R_OHBP_Dase"/>
</dbReference>
<dbReference type="EMBL" id="BMUU01000013">
    <property type="protein sequence ID" value="GGY59016.1"/>
    <property type="molecule type" value="Genomic_DNA"/>
</dbReference>
<gene>
    <name evidence="2" type="ORF">GCM10010326_62210</name>
</gene>
<dbReference type="PROSITE" id="PS51819">
    <property type="entry name" value="VOC"/>
    <property type="match status" value="2"/>
</dbReference>
<accession>A0ABQ3ANR3</accession>
<sequence length="260" mass="27304">MLGTDFRNGSPNWLDLGSPDIPGASAFYGAVFGWRFVAAGPDTGGYGFFQRDGRTVAAVGQLTEEGADSAWMLHFHTPDIQATAAAVRDGGGSVRMEPMDVMGEGWLGQFTDPQGAQFACWQPGRTAGFELASVENALIWAELHVPDPTAAIGFYAGLFGWRSAEMQAPGMTYRVLSIADGDQQDGSFGGVVPLMGDEEQARWAPYFHVLDADAVVAAVTANGGSVLMPAADVPSVGRIAWVADPAGAAFALLTPDPQMS</sequence>
<dbReference type="GeneID" id="96294120"/>
<dbReference type="Pfam" id="PF18029">
    <property type="entry name" value="Glyoxalase_6"/>
    <property type="match status" value="1"/>
</dbReference>
<dbReference type="PANTHER" id="PTHR33993">
    <property type="entry name" value="GLYOXALASE-RELATED"/>
    <property type="match status" value="1"/>
</dbReference>
<dbReference type="CDD" id="cd07247">
    <property type="entry name" value="SgaA_N_like"/>
    <property type="match status" value="2"/>
</dbReference>
<comment type="caution">
    <text evidence="2">The sequence shown here is derived from an EMBL/GenBank/DDBJ whole genome shotgun (WGS) entry which is preliminary data.</text>
</comment>
<evidence type="ECO:0000313" key="3">
    <source>
        <dbReference type="Proteomes" id="UP000600946"/>
    </source>
</evidence>
<organism evidence="2 3">
    <name type="scientific">Streptomyces xanthochromogenes</name>
    <dbReference type="NCBI Taxonomy" id="67384"/>
    <lineage>
        <taxon>Bacteria</taxon>
        <taxon>Bacillati</taxon>
        <taxon>Actinomycetota</taxon>
        <taxon>Actinomycetes</taxon>
        <taxon>Kitasatosporales</taxon>
        <taxon>Streptomycetaceae</taxon>
        <taxon>Streptomyces</taxon>
    </lineage>
</organism>
<keyword evidence="3" id="KW-1185">Reference proteome</keyword>
<dbReference type="InterPro" id="IPR052164">
    <property type="entry name" value="Anthracycline_SecMetBiosynth"/>
</dbReference>
<dbReference type="InterPro" id="IPR004360">
    <property type="entry name" value="Glyas_Fos-R_dOase_dom"/>
</dbReference>
<dbReference type="RefSeq" id="WP_190028828.1">
    <property type="nucleotide sequence ID" value="NZ_BMUU01000013.1"/>
</dbReference>
<reference evidence="3" key="1">
    <citation type="journal article" date="2019" name="Int. J. Syst. Evol. Microbiol.">
        <title>The Global Catalogue of Microorganisms (GCM) 10K type strain sequencing project: providing services to taxonomists for standard genome sequencing and annotation.</title>
        <authorList>
            <consortium name="The Broad Institute Genomics Platform"/>
            <consortium name="The Broad Institute Genome Sequencing Center for Infectious Disease"/>
            <person name="Wu L."/>
            <person name="Ma J."/>
        </authorList>
    </citation>
    <scope>NUCLEOTIDE SEQUENCE [LARGE SCALE GENOMIC DNA]</scope>
    <source>
        <strain evidence="3">JCM 4594</strain>
    </source>
</reference>
<dbReference type="Pfam" id="PF00903">
    <property type="entry name" value="Glyoxalase"/>
    <property type="match status" value="1"/>
</dbReference>
<evidence type="ECO:0000259" key="1">
    <source>
        <dbReference type="PROSITE" id="PS51819"/>
    </source>
</evidence>
<proteinExistence type="predicted"/>